<evidence type="ECO:0008006" key="4">
    <source>
        <dbReference type="Google" id="ProtNLM"/>
    </source>
</evidence>
<protein>
    <recommendedName>
        <fullName evidence="4">Chaperonin</fullName>
    </recommendedName>
</protein>
<evidence type="ECO:0000313" key="3">
    <source>
        <dbReference type="Proteomes" id="UP000018853"/>
    </source>
</evidence>
<sequence>LPLPDHFQPTGRPLPLGLLRREYIILIEIALSALSLLLCGLQVEPRYIILVPVLAAIWIIGSLTSKAYKAEIQQRREAFNRAKMDYDHLVSQIQRLGGLEGFIAKRAMIEKMKDEILGLPEEEKRALAALHDTARERQKQKFLEGFFIDVASIPGVGPARKAALRSFGIETAADVTRRGVKQVKGFGDHLTQAVIDWKASCERRFVFRPNEAVTPADRQAVLTKMAAKRHRLESTLTVGATELQRFRLQAPARTMPLMEPLRQAAEKLAQAQAELSRC</sequence>
<comment type="caution">
    <text evidence="2">The sequence shown here is derived from an EMBL/GenBank/DDBJ whole genome shotgun (WGS) entry which is preliminary data.</text>
</comment>
<name>W1X1M4_ECOLX</name>
<dbReference type="Proteomes" id="UP000018853">
    <property type="component" value="Unassembled WGS sequence"/>
</dbReference>
<keyword evidence="1" id="KW-1133">Transmembrane helix</keyword>
<keyword evidence="1" id="KW-0812">Transmembrane</keyword>
<dbReference type="PATRIC" id="fig|1403943.3.peg.3111"/>
<dbReference type="AlphaFoldDB" id="W1X1M4"/>
<feature type="non-terminal residue" evidence="2">
    <location>
        <position position="1"/>
    </location>
</feature>
<proteinExistence type="predicted"/>
<evidence type="ECO:0000256" key="1">
    <source>
        <dbReference type="SAM" id="Phobius"/>
    </source>
</evidence>
<feature type="transmembrane region" description="Helical" evidence="1">
    <location>
        <begin position="23"/>
        <end position="43"/>
    </location>
</feature>
<evidence type="ECO:0000313" key="2">
    <source>
        <dbReference type="EMBL" id="ETJ22644.1"/>
    </source>
</evidence>
<accession>W1X1M4</accession>
<organism evidence="2 3">
    <name type="scientific">Escherichia coli DORA_A_5_14_21</name>
    <dbReference type="NCBI Taxonomy" id="1403943"/>
    <lineage>
        <taxon>Bacteria</taxon>
        <taxon>Pseudomonadati</taxon>
        <taxon>Pseudomonadota</taxon>
        <taxon>Gammaproteobacteria</taxon>
        <taxon>Enterobacterales</taxon>
        <taxon>Enterobacteriaceae</taxon>
        <taxon>Escherichia</taxon>
    </lineage>
</organism>
<feature type="transmembrane region" description="Helical" evidence="1">
    <location>
        <begin position="49"/>
        <end position="68"/>
    </location>
</feature>
<dbReference type="EMBL" id="AZLZ01001612">
    <property type="protein sequence ID" value="ETJ22644.1"/>
    <property type="molecule type" value="Genomic_DNA"/>
</dbReference>
<keyword evidence="1" id="KW-0472">Membrane</keyword>
<gene>
    <name evidence="2" type="ORF">Q609_ECAC01612G0002</name>
</gene>
<reference evidence="2 3" key="1">
    <citation type="submission" date="2013-12" db="EMBL/GenBank/DDBJ databases">
        <title>A Varibaculum cambriense genome reconstructed from a premature infant gut community with otherwise low bacterial novelty that shifts toward anaerobic metabolism during the third week of life.</title>
        <authorList>
            <person name="Brown C.T."/>
            <person name="Sharon I."/>
            <person name="Thomas B.C."/>
            <person name="Castelle C.J."/>
            <person name="Morowitz M.J."/>
            <person name="Banfield J.F."/>
        </authorList>
    </citation>
    <scope>NUCLEOTIDE SEQUENCE [LARGE SCALE GENOMIC DNA]</scope>
    <source>
        <strain evidence="3">DORA_A_5_14_21</strain>
    </source>
</reference>